<gene>
    <name evidence="1" type="ORF">DIT97_26015</name>
</gene>
<dbReference type="RefSeq" id="WP_154900242.1">
    <property type="nucleotide sequence ID" value="NZ_CP036353.1"/>
</dbReference>
<name>A0A3D3RDU8_9PLAN</name>
<sequence>MLNFLQHLDRRWIFLLMFIAVAVPLIMGTTFPETPSPQVMAVFEAVDKLPDGSNVVMALDYDPASQGELQPMASAFTRHCAIKKHNIYFMTLWPQGISMIQKSIDILQEEYPETYKDKYGTKYVNLGFRAGNEGVIKLVVEDLKKSYSTDIHGTNLDNIPLTKNLKNIQQVDLLCNVSAGYPGSQEWVLYGSSPFDIPTVVGCTGVQAPIMLPYIPDQLTGMLAAIKGAAEYEQSIINAYPELANNPDAKEGLVRMGPQLVAHILLISLILLGNVIYFWERKQGLHP</sequence>
<accession>A0A3D3RDU8</accession>
<accession>A0A517XF64</accession>
<evidence type="ECO:0000313" key="2">
    <source>
        <dbReference type="Proteomes" id="UP000263642"/>
    </source>
</evidence>
<dbReference type="EMBL" id="DQAY01000154">
    <property type="protein sequence ID" value="HCO26302.1"/>
    <property type="molecule type" value="Genomic_DNA"/>
</dbReference>
<dbReference type="Proteomes" id="UP000263642">
    <property type="component" value="Unassembled WGS sequence"/>
</dbReference>
<dbReference type="AlphaFoldDB" id="A0A3D3RDU8"/>
<comment type="caution">
    <text evidence="1">The sequence shown here is derived from an EMBL/GenBank/DDBJ whole genome shotgun (WGS) entry which is preliminary data.</text>
</comment>
<protein>
    <submittedName>
        <fullName evidence="1">Uncharacterized protein</fullName>
    </submittedName>
</protein>
<proteinExistence type="predicted"/>
<reference evidence="1 2" key="1">
    <citation type="journal article" date="2018" name="Nat. Biotechnol.">
        <title>A standardized bacterial taxonomy based on genome phylogeny substantially revises the tree of life.</title>
        <authorList>
            <person name="Parks D.H."/>
            <person name="Chuvochina M."/>
            <person name="Waite D.W."/>
            <person name="Rinke C."/>
            <person name="Skarshewski A."/>
            <person name="Chaumeil P.A."/>
            <person name="Hugenholtz P."/>
        </authorList>
    </citation>
    <scope>NUCLEOTIDE SEQUENCE [LARGE SCALE GENOMIC DNA]</scope>
    <source>
        <strain evidence="1">UBA9375</strain>
    </source>
</reference>
<evidence type="ECO:0000313" key="1">
    <source>
        <dbReference type="EMBL" id="HCO26302.1"/>
    </source>
</evidence>
<organism evidence="1 2">
    <name type="scientific">Gimesia maris</name>
    <dbReference type="NCBI Taxonomy" id="122"/>
    <lineage>
        <taxon>Bacteria</taxon>
        <taxon>Pseudomonadati</taxon>
        <taxon>Planctomycetota</taxon>
        <taxon>Planctomycetia</taxon>
        <taxon>Planctomycetales</taxon>
        <taxon>Planctomycetaceae</taxon>
        <taxon>Gimesia</taxon>
    </lineage>
</organism>